<dbReference type="EMBL" id="JAJBIS010000001">
    <property type="protein sequence ID" value="MCF1348714.1"/>
    <property type="molecule type" value="Genomic_DNA"/>
</dbReference>
<feature type="transmembrane region" description="Helical" evidence="1">
    <location>
        <begin position="30"/>
        <end position="53"/>
    </location>
</feature>
<sequence>MEMKWQKSTIHYKRETFTHNNVLWQLIKTFLFAFILITCFCLYLIIMAIVAKINGNASEWYHSPIALAFFLRFSLINKILAIILSCIFCVSIYRFRKKLVQYENFNEIKSIKNNAILTVIFSVVAILSLTLFINLMIVFINQNYYYIKRIHNLLIPIRIDEIKILEYSYIYLLRYGFYILLTVFIAKFIHDKRSMIKVLSLYLFINFILMIIGTSFTFLEHTNFYNGMLTYWTTFSCALLYPEIINDNFQWISSFNYNLKNTIYENNFIAYLPYFCSFIILIILIKKVSWKSITISSNSYQDHFESKYLFKLS</sequence>
<dbReference type="Proteomes" id="UP001201240">
    <property type="component" value="Unassembled WGS sequence"/>
</dbReference>
<keyword evidence="1" id="KW-0472">Membrane</keyword>
<protein>
    <submittedName>
        <fullName evidence="2">Uncharacterized protein</fullName>
    </submittedName>
</protein>
<feature type="transmembrane region" description="Helical" evidence="1">
    <location>
        <begin position="268"/>
        <end position="285"/>
    </location>
</feature>
<dbReference type="AlphaFoldDB" id="A0ABD4SJ75"/>
<feature type="transmembrane region" description="Helical" evidence="1">
    <location>
        <begin position="169"/>
        <end position="189"/>
    </location>
</feature>
<accession>A0ABD4SJ75</accession>
<organism evidence="2 3">
    <name type="scientific">Ureaplasma urealyticum</name>
    <name type="common">Ureaplasma urealyticum biotype 2</name>
    <dbReference type="NCBI Taxonomy" id="2130"/>
    <lineage>
        <taxon>Bacteria</taxon>
        <taxon>Bacillati</taxon>
        <taxon>Mycoplasmatota</taxon>
        <taxon>Mycoplasmoidales</taxon>
        <taxon>Mycoplasmoidaceae</taxon>
        <taxon>Ureaplasma</taxon>
    </lineage>
</organism>
<comment type="caution">
    <text evidence="2">The sequence shown here is derived from an EMBL/GenBank/DDBJ whole genome shotgun (WGS) entry which is preliminary data.</text>
</comment>
<keyword evidence="1" id="KW-1133">Transmembrane helix</keyword>
<evidence type="ECO:0000313" key="3">
    <source>
        <dbReference type="Proteomes" id="UP001201240"/>
    </source>
</evidence>
<proteinExistence type="predicted"/>
<feature type="transmembrane region" description="Helical" evidence="1">
    <location>
        <begin position="201"/>
        <end position="219"/>
    </location>
</feature>
<name>A0ABD4SJ75_UREUR</name>
<keyword evidence="1" id="KW-0812">Transmembrane</keyword>
<feature type="transmembrane region" description="Helical" evidence="1">
    <location>
        <begin position="114"/>
        <end position="140"/>
    </location>
</feature>
<reference evidence="2 3" key="1">
    <citation type="submission" date="2021-10" db="EMBL/GenBank/DDBJ databases">
        <title>Sequencing the mobilome of antimicrobial resistant bacterial isolates spanning a range of GC content: The potential of a sustainable low cost, low infrastructure approach for surveillance with Oxford Nanopore sequencing.</title>
        <authorList>
            <person name="Sands K."/>
        </authorList>
    </citation>
    <scope>NUCLEOTIDE SEQUENCE [LARGE SCALE GENOMIC DNA]</scope>
    <source>
        <strain evidence="2 3">MIN-202</strain>
    </source>
</reference>
<evidence type="ECO:0000313" key="2">
    <source>
        <dbReference type="EMBL" id="MCF1348714.1"/>
    </source>
</evidence>
<feature type="transmembrane region" description="Helical" evidence="1">
    <location>
        <begin position="65"/>
        <end position="93"/>
    </location>
</feature>
<evidence type="ECO:0000256" key="1">
    <source>
        <dbReference type="SAM" id="Phobius"/>
    </source>
</evidence>
<gene>
    <name evidence="2" type="ORF">LH652_00160</name>
</gene>